<comment type="caution">
    <text evidence="2">The sequence shown here is derived from an EMBL/GenBank/DDBJ whole genome shotgun (WGS) entry which is preliminary data.</text>
</comment>
<feature type="region of interest" description="Disordered" evidence="1">
    <location>
        <begin position="40"/>
        <end position="96"/>
    </location>
</feature>
<dbReference type="EMBL" id="CAUYUJ010006546">
    <property type="protein sequence ID" value="CAK0817740.1"/>
    <property type="molecule type" value="Genomic_DNA"/>
</dbReference>
<accession>A0ABN9RLU6</accession>
<name>A0ABN9RLU6_9DINO</name>
<evidence type="ECO:0000313" key="3">
    <source>
        <dbReference type="Proteomes" id="UP001189429"/>
    </source>
</evidence>
<organism evidence="2 3">
    <name type="scientific">Prorocentrum cordatum</name>
    <dbReference type="NCBI Taxonomy" id="2364126"/>
    <lineage>
        <taxon>Eukaryota</taxon>
        <taxon>Sar</taxon>
        <taxon>Alveolata</taxon>
        <taxon>Dinophyceae</taxon>
        <taxon>Prorocentrales</taxon>
        <taxon>Prorocentraceae</taxon>
        <taxon>Prorocentrum</taxon>
    </lineage>
</organism>
<keyword evidence="3" id="KW-1185">Reference proteome</keyword>
<evidence type="ECO:0000313" key="2">
    <source>
        <dbReference type="EMBL" id="CAK0817740.1"/>
    </source>
</evidence>
<gene>
    <name evidence="2" type="ORF">PCOR1329_LOCUS20245</name>
</gene>
<evidence type="ECO:0000256" key="1">
    <source>
        <dbReference type="SAM" id="MobiDB-lite"/>
    </source>
</evidence>
<protein>
    <submittedName>
        <fullName evidence="2">Uncharacterized protein</fullName>
    </submittedName>
</protein>
<dbReference type="Proteomes" id="UP001189429">
    <property type="component" value="Unassembled WGS sequence"/>
</dbReference>
<proteinExistence type="predicted"/>
<reference evidence="2" key="1">
    <citation type="submission" date="2023-10" db="EMBL/GenBank/DDBJ databases">
        <authorList>
            <person name="Chen Y."/>
            <person name="Shah S."/>
            <person name="Dougan E. K."/>
            <person name="Thang M."/>
            <person name="Chan C."/>
        </authorList>
    </citation>
    <scope>NUCLEOTIDE SEQUENCE [LARGE SCALE GENOMIC DNA]</scope>
</reference>
<sequence length="119" mass="12140">MNYSASKSKIASPNTSSTVDIVHLGNFGRSVKNSVDVHLAGAATPPPKSRRIGYPSAALSSMASPGASGHGQAATSHSADDGDPPAPPIPTPVEEDDAPFVIDGLEQSLERVMFGETVG</sequence>